<dbReference type="Pfam" id="PF00583">
    <property type="entry name" value="Acetyltransf_1"/>
    <property type="match status" value="1"/>
</dbReference>
<dbReference type="AlphaFoldDB" id="A0A1X9MGB5"/>
<dbReference type="KEGG" id="bkw:BkAM31D_23075"/>
<keyword evidence="4" id="KW-1185">Reference proteome</keyword>
<proteinExistence type="predicted"/>
<organism evidence="3 4">
    <name type="scientific">Halalkalibacter krulwichiae</name>
    <dbReference type="NCBI Taxonomy" id="199441"/>
    <lineage>
        <taxon>Bacteria</taxon>
        <taxon>Bacillati</taxon>
        <taxon>Bacillota</taxon>
        <taxon>Bacilli</taxon>
        <taxon>Bacillales</taxon>
        <taxon>Bacillaceae</taxon>
        <taxon>Halalkalibacter</taxon>
    </lineage>
</organism>
<name>A0A1X9MGB5_9BACI</name>
<dbReference type="InterPro" id="IPR050769">
    <property type="entry name" value="NAT_camello-type"/>
</dbReference>
<accession>A0A1X9MGB5</accession>
<evidence type="ECO:0000259" key="2">
    <source>
        <dbReference type="PROSITE" id="PS51186"/>
    </source>
</evidence>
<dbReference type="PROSITE" id="PS51186">
    <property type="entry name" value="GNAT"/>
    <property type="match status" value="1"/>
</dbReference>
<evidence type="ECO:0000313" key="4">
    <source>
        <dbReference type="Proteomes" id="UP000193006"/>
    </source>
</evidence>
<reference evidence="3 4" key="1">
    <citation type="submission" date="2017-04" db="EMBL/GenBank/DDBJ databases">
        <title>Bacillus krulwichiae AM31D Genome sequencing and assembly.</title>
        <authorList>
            <person name="Krulwich T.A."/>
            <person name="Anastor L."/>
            <person name="Ehrlich R."/>
            <person name="Ehrlich G.D."/>
            <person name="Janto B."/>
        </authorList>
    </citation>
    <scope>NUCLEOTIDE SEQUENCE [LARGE SCALE GENOMIC DNA]</scope>
    <source>
        <strain evidence="3 4">AM31D</strain>
    </source>
</reference>
<dbReference type="InterPro" id="IPR016181">
    <property type="entry name" value="Acyl_CoA_acyltransferase"/>
</dbReference>
<protein>
    <submittedName>
        <fullName evidence="3">TDP-fucosamine acetyltransferase</fullName>
    </submittedName>
</protein>
<feature type="domain" description="N-acetyltransferase" evidence="2">
    <location>
        <begin position="1"/>
        <end position="157"/>
    </location>
</feature>
<dbReference type="SUPFAM" id="SSF55729">
    <property type="entry name" value="Acyl-CoA N-acyltransferases (Nat)"/>
    <property type="match status" value="1"/>
</dbReference>
<dbReference type="InterPro" id="IPR000182">
    <property type="entry name" value="GNAT_dom"/>
</dbReference>
<dbReference type="PANTHER" id="PTHR13947:SF37">
    <property type="entry name" value="LD18367P"/>
    <property type="match status" value="1"/>
</dbReference>
<dbReference type="Gene3D" id="3.40.630.30">
    <property type="match status" value="1"/>
</dbReference>
<dbReference type="RefSeq" id="WP_066160154.1">
    <property type="nucleotide sequence ID" value="NZ_CP020814.1"/>
</dbReference>
<evidence type="ECO:0000313" key="3">
    <source>
        <dbReference type="EMBL" id="ARK32515.1"/>
    </source>
</evidence>
<dbReference type="PANTHER" id="PTHR13947">
    <property type="entry name" value="GNAT FAMILY N-ACETYLTRANSFERASE"/>
    <property type="match status" value="1"/>
</dbReference>
<dbReference type="EMBL" id="CP020814">
    <property type="protein sequence ID" value="ARK32515.1"/>
    <property type="molecule type" value="Genomic_DNA"/>
</dbReference>
<keyword evidence="1 3" id="KW-0808">Transferase</keyword>
<dbReference type="GO" id="GO:0008080">
    <property type="term" value="F:N-acetyltransferase activity"/>
    <property type="evidence" value="ECO:0007669"/>
    <property type="project" value="InterPro"/>
</dbReference>
<dbReference type="STRING" id="199441.BkAM31D_23075"/>
<evidence type="ECO:0000256" key="1">
    <source>
        <dbReference type="ARBA" id="ARBA00022679"/>
    </source>
</evidence>
<sequence length="158" mass="18432">MIRPYRLEDKDYIVNSHYELYNKEFGYDLSFRGFIEESVNGFIERADSDENIFILEVDKKQSGSVSIKKVNDTTAQLGLFLVEPNVRGTGYGRKLVETAINFSKKNGFKRIVLWTNSELKSARQLYERFGFKLKGNQIQMLSNKELTEEKWELVLVDN</sequence>
<dbReference type="Proteomes" id="UP000193006">
    <property type="component" value="Chromosome"/>
</dbReference>
<gene>
    <name evidence="3" type="ORF">BkAM31D_23075</name>
</gene>
<dbReference type="CDD" id="cd04301">
    <property type="entry name" value="NAT_SF"/>
    <property type="match status" value="1"/>
</dbReference>